<accession>A0A6A6TD29</accession>
<sequence length="87" mass="9403">MCSGRPHARPPRPLLRSVNSRVFAPSPLVPLKSPIALAVRAARVSPLVPALSAVALPHCRPAYPGTARLRRPASHTRRVPVTSPRHQ</sequence>
<dbReference type="EMBL" id="MU004327">
    <property type="protein sequence ID" value="KAF2657237.1"/>
    <property type="molecule type" value="Genomic_DNA"/>
</dbReference>
<gene>
    <name evidence="2" type="ORF">K491DRAFT_691253</name>
</gene>
<dbReference type="AlphaFoldDB" id="A0A6A6TD29"/>
<feature type="region of interest" description="Disordered" evidence="1">
    <location>
        <begin position="64"/>
        <end position="87"/>
    </location>
</feature>
<evidence type="ECO:0000256" key="1">
    <source>
        <dbReference type="SAM" id="MobiDB-lite"/>
    </source>
</evidence>
<feature type="compositionally biased region" description="Basic residues" evidence="1">
    <location>
        <begin position="68"/>
        <end position="78"/>
    </location>
</feature>
<protein>
    <submittedName>
        <fullName evidence="2">Uncharacterized protein</fullName>
    </submittedName>
</protein>
<dbReference type="Proteomes" id="UP000799324">
    <property type="component" value="Unassembled WGS sequence"/>
</dbReference>
<proteinExistence type="predicted"/>
<evidence type="ECO:0000313" key="3">
    <source>
        <dbReference type="Proteomes" id="UP000799324"/>
    </source>
</evidence>
<name>A0A6A6TD29_9PLEO</name>
<keyword evidence="3" id="KW-1185">Reference proteome</keyword>
<evidence type="ECO:0000313" key="2">
    <source>
        <dbReference type="EMBL" id="KAF2657237.1"/>
    </source>
</evidence>
<organism evidence="2 3">
    <name type="scientific">Lophiostoma macrostomum CBS 122681</name>
    <dbReference type="NCBI Taxonomy" id="1314788"/>
    <lineage>
        <taxon>Eukaryota</taxon>
        <taxon>Fungi</taxon>
        <taxon>Dikarya</taxon>
        <taxon>Ascomycota</taxon>
        <taxon>Pezizomycotina</taxon>
        <taxon>Dothideomycetes</taxon>
        <taxon>Pleosporomycetidae</taxon>
        <taxon>Pleosporales</taxon>
        <taxon>Lophiostomataceae</taxon>
        <taxon>Lophiostoma</taxon>
    </lineage>
</organism>
<reference evidence="2" key="1">
    <citation type="journal article" date="2020" name="Stud. Mycol.">
        <title>101 Dothideomycetes genomes: a test case for predicting lifestyles and emergence of pathogens.</title>
        <authorList>
            <person name="Haridas S."/>
            <person name="Albert R."/>
            <person name="Binder M."/>
            <person name="Bloem J."/>
            <person name="Labutti K."/>
            <person name="Salamov A."/>
            <person name="Andreopoulos B."/>
            <person name="Baker S."/>
            <person name="Barry K."/>
            <person name="Bills G."/>
            <person name="Bluhm B."/>
            <person name="Cannon C."/>
            <person name="Castanera R."/>
            <person name="Culley D."/>
            <person name="Daum C."/>
            <person name="Ezra D."/>
            <person name="Gonzalez J."/>
            <person name="Henrissat B."/>
            <person name="Kuo A."/>
            <person name="Liang C."/>
            <person name="Lipzen A."/>
            <person name="Lutzoni F."/>
            <person name="Magnuson J."/>
            <person name="Mondo S."/>
            <person name="Nolan M."/>
            <person name="Ohm R."/>
            <person name="Pangilinan J."/>
            <person name="Park H.-J."/>
            <person name="Ramirez L."/>
            <person name="Alfaro M."/>
            <person name="Sun H."/>
            <person name="Tritt A."/>
            <person name="Yoshinaga Y."/>
            <person name="Zwiers L.-H."/>
            <person name="Turgeon B."/>
            <person name="Goodwin S."/>
            <person name="Spatafora J."/>
            <person name="Crous P."/>
            <person name="Grigoriev I."/>
        </authorList>
    </citation>
    <scope>NUCLEOTIDE SEQUENCE</scope>
    <source>
        <strain evidence="2">CBS 122681</strain>
    </source>
</reference>